<evidence type="ECO:0000256" key="4">
    <source>
        <dbReference type="ARBA" id="ARBA00022980"/>
    </source>
</evidence>
<dbReference type="EMBL" id="UINC01004073">
    <property type="protein sequence ID" value="SVA11571.1"/>
    <property type="molecule type" value="Genomic_DNA"/>
</dbReference>
<accession>A0A381T7S1</accession>
<dbReference type="InterPro" id="IPR036510">
    <property type="entry name" value="Ribosomal_bS20_sf"/>
</dbReference>
<organism evidence="7">
    <name type="scientific">marine metagenome</name>
    <dbReference type="NCBI Taxonomy" id="408172"/>
    <lineage>
        <taxon>unclassified sequences</taxon>
        <taxon>metagenomes</taxon>
        <taxon>ecological metagenomes</taxon>
    </lineage>
</organism>
<dbReference type="GO" id="GO:0070181">
    <property type="term" value="F:small ribosomal subunit rRNA binding"/>
    <property type="evidence" value="ECO:0007669"/>
    <property type="project" value="TreeGrafter"/>
</dbReference>
<dbReference type="GO" id="GO:0003735">
    <property type="term" value="F:structural constituent of ribosome"/>
    <property type="evidence" value="ECO:0007669"/>
    <property type="project" value="InterPro"/>
</dbReference>
<dbReference type="Gene3D" id="1.20.58.110">
    <property type="entry name" value="Ribosomal protein S20"/>
    <property type="match status" value="1"/>
</dbReference>
<keyword evidence="5" id="KW-0687">Ribonucleoprotein</keyword>
<dbReference type="GO" id="GO:0015935">
    <property type="term" value="C:small ribosomal subunit"/>
    <property type="evidence" value="ECO:0007669"/>
    <property type="project" value="TreeGrafter"/>
</dbReference>
<comment type="similarity">
    <text evidence="1">Belongs to the bacterial ribosomal protein bS20 family.</text>
</comment>
<evidence type="ECO:0008006" key="8">
    <source>
        <dbReference type="Google" id="ProtNLM"/>
    </source>
</evidence>
<evidence type="ECO:0000256" key="5">
    <source>
        <dbReference type="ARBA" id="ARBA00023274"/>
    </source>
</evidence>
<evidence type="ECO:0000313" key="7">
    <source>
        <dbReference type="EMBL" id="SVA11571.1"/>
    </source>
</evidence>
<feature type="compositionally biased region" description="Basic residues" evidence="6">
    <location>
        <begin position="64"/>
        <end position="76"/>
    </location>
</feature>
<evidence type="ECO:0000256" key="6">
    <source>
        <dbReference type="SAM" id="MobiDB-lite"/>
    </source>
</evidence>
<keyword evidence="4" id="KW-0689">Ribosomal protein</keyword>
<dbReference type="PANTHER" id="PTHR33398:SF1">
    <property type="entry name" value="SMALL RIBOSOMAL SUBUNIT PROTEIN BS20C"/>
    <property type="match status" value="1"/>
</dbReference>
<evidence type="ECO:0000256" key="2">
    <source>
        <dbReference type="ARBA" id="ARBA00022730"/>
    </source>
</evidence>
<sequence>MDRHPQQIKRQRQDKKRHEFNVGKMSHMKTAIKRVLESNNASEAEDLYKNAVKTIDKMVSKGHLKKNTAARRKSQITRHFNSLSN</sequence>
<dbReference type="HAMAP" id="MF_00500">
    <property type="entry name" value="Ribosomal_bS20"/>
    <property type="match status" value="1"/>
</dbReference>
<dbReference type="InterPro" id="IPR002583">
    <property type="entry name" value="Ribosomal_bS20"/>
</dbReference>
<dbReference type="SUPFAM" id="SSF46992">
    <property type="entry name" value="Ribosomal protein S20"/>
    <property type="match status" value="1"/>
</dbReference>
<dbReference type="PANTHER" id="PTHR33398">
    <property type="entry name" value="30S RIBOSOMAL PROTEIN S20"/>
    <property type="match status" value="1"/>
</dbReference>
<protein>
    <recommendedName>
        <fullName evidence="8">30S ribosomal protein S20</fullName>
    </recommendedName>
</protein>
<dbReference type="Pfam" id="PF01649">
    <property type="entry name" value="Ribosomal_S20p"/>
    <property type="match status" value="1"/>
</dbReference>
<evidence type="ECO:0000256" key="1">
    <source>
        <dbReference type="ARBA" id="ARBA00007634"/>
    </source>
</evidence>
<gene>
    <name evidence="7" type="ORF">METZ01_LOCUS64425</name>
</gene>
<keyword evidence="2" id="KW-0699">rRNA-binding</keyword>
<reference evidence="7" key="1">
    <citation type="submission" date="2018-05" db="EMBL/GenBank/DDBJ databases">
        <authorList>
            <person name="Lanie J.A."/>
            <person name="Ng W.-L."/>
            <person name="Kazmierczak K.M."/>
            <person name="Andrzejewski T.M."/>
            <person name="Davidsen T.M."/>
            <person name="Wayne K.J."/>
            <person name="Tettelin H."/>
            <person name="Glass J.I."/>
            <person name="Rusch D."/>
            <person name="Podicherti R."/>
            <person name="Tsui H.-C.T."/>
            <person name="Winkler M.E."/>
        </authorList>
    </citation>
    <scope>NUCLEOTIDE SEQUENCE</scope>
</reference>
<proteinExistence type="inferred from homology"/>
<dbReference type="GO" id="GO:0006412">
    <property type="term" value="P:translation"/>
    <property type="evidence" value="ECO:0007669"/>
    <property type="project" value="InterPro"/>
</dbReference>
<name>A0A381T7S1_9ZZZZ</name>
<feature type="region of interest" description="Disordered" evidence="6">
    <location>
        <begin position="64"/>
        <end position="85"/>
    </location>
</feature>
<dbReference type="NCBIfam" id="TIGR00029">
    <property type="entry name" value="S20"/>
    <property type="match status" value="1"/>
</dbReference>
<evidence type="ECO:0000256" key="3">
    <source>
        <dbReference type="ARBA" id="ARBA00022884"/>
    </source>
</evidence>
<keyword evidence="3" id="KW-0694">RNA-binding</keyword>
<dbReference type="AlphaFoldDB" id="A0A381T7S1"/>